<dbReference type="PANTHER" id="PTHR36681:SF3">
    <property type="entry name" value="NUCLEAR GTPASE, GERMINAL CENTER-ASSOCIATED, TANDEM DUPLICATE 3"/>
    <property type="match status" value="1"/>
</dbReference>
<evidence type="ECO:0000313" key="4">
    <source>
        <dbReference type="Proteomes" id="UP000824998"/>
    </source>
</evidence>
<dbReference type="Pfam" id="PF00350">
    <property type="entry name" value="Dynamin_N"/>
    <property type="match status" value="1"/>
</dbReference>
<comment type="caution">
    <text evidence="3">The sequence shown here is derived from an EMBL/GenBank/DDBJ whole genome shotgun (WGS) entry which is preliminary data.</text>
</comment>
<dbReference type="SUPFAM" id="SSF52540">
    <property type="entry name" value="P-loop containing nucleoside triphosphate hydrolases"/>
    <property type="match status" value="1"/>
</dbReference>
<dbReference type="InterPro" id="IPR045063">
    <property type="entry name" value="Dynamin_N"/>
</dbReference>
<dbReference type="InterPro" id="IPR027417">
    <property type="entry name" value="P-loop_NTPase"/>
</dbReference>
<feature type="domain" description="Dynamin N-terminal" evidence="2">
    <location>
        <begin position="103"/>
        <end position="322"/>
    </location>
</feature>
<evidence type="ECO:0000259" key="2">
    <source>
        <dbReference type="Pfam" id="PF00350"/>
    </source>
</evidence>
<gene>
    <name evidence="3" type="ORF">BJ875DRAFT_16569</name>
</gene>
<accession>A0A9P8C5L3</accession>
<dbReference type="PANTHER" id="PTHR36681">
    <property type="entry name" value="NUCLEAR GTPASE, GERMINAL CENTER-ASSOCIATED, TANDEM DUPLICATE 3"/>
    <property type="match status" value="1"/>
</dbReference>
<dbReference type="AlphaFoldDB" id="A0A9P8C5L3"/>
<dbReference type="OrthoDB" id="3598281at2759"/>
<reference evidence="3" key="1">
    <citation type="journal article" date="2021" name="IMA Fungus">
        <title>Genomic characterization of three marine fungi, including Emericellopsis atlantica sp. nov. with signatures of a generalist lifestyle and marine biomass degradation.</title>
        <authorList>
            <person name="Hagestad O.C."/>
            <person name="Hou L."/>
            <person name="Andersen J.H."/>
            <person name="Hansen E.H."/>
            <person name="Altermark B."/>
            <person name="Li C."/>
            <person name="Kuhnert E."/>
            <person name="Cox R.J."/>
            <person name="Crous P.W."/>
            <person name="Spatafora J.W."/>
            <person name="Lail K."/>
            <person name="Amirebrahimi M."/>
            <person name="Lipzen A."/>
            <person name="Pangilinan J."/>
            <person name="Andreopoulos W."/>
            <person name="Hayes R.D."/>
            <person name="Ng V."/>
            <person name="Grigoriev I.V."/>
            <person name="Jackson S.A."/>
            <person name="Sutton T.D.S."/>
            <person name="Dobson A.D.W."/>
            <person name="Rama T."/>
        </authorList>
    </citation>
    <scope>NUCLEOTIDE SEQUENCE</scope>
    <source>
        <strain evidence="3">TRa018bII</strain>
    </source>
</reference>
<dbReference type="Gene3D" id="3.40.50.300">
    <property type="entry name" value="P-loop containing nucleotide triphosphate hydrolases"/>
    <property type="match status" value="1"/>
</dbReference>
<protein>
    <recommendedName>
        <fullName evidence="2">Dynamin N-terminal domain-containing protein</fullName>
    </recommendedName>
</protein>
<evidence type="ECO:0000256" key="1">
    <source>
        <dbReference type="SAM" id="MobiDB-lite"/>
    </source>
</evidence>
<feature type="region of interest" description="Disordered" evidence="1">
    <location>
        <begin position="393"/>
        <end position="437"/>
    </location>
</feature>
<organism evidence="3 4">
    <name type="scientific">Amylocarpus encephaloides</name>
    <dbReference type="NCBI Taxonomy" id="45428"/>
    <lineage>
        <taxon>Eukaryota</taxon>
        <taxon>Fungi</taxon>
        <taxon>Dikarya</taxon>
        <taxon>Ascomycota</taxon>
        <taxon>Pezizomycotina</taxon>
        <taxon>Leotiomycetes</taxon>
        <taxon>Helotiales</taxon>
        <taxon>Helotiales incertae sedis</taxon>
        <taxon>Amylocarpus</taxon>
    </lineage>
</organism>
<proteinExistence type="predicted"/>
<keyword evidence="4" id="KW-1185">Reference proteome</keyword>
<dbReference type="EMBL" id="MU251466">
    <property type="protein sequence ID" value="KAG9234345.1"/>
    <property type="molecule type" value="Genomic_DNA"/>
</dbReference>
<evidence type="ECO:0000313" key="3">
    <source>
        <dbReference type="EMBL" id="KAG9234345.1"/>
    </source>
</evidence>
<name>A0A9P8C5L3_9HELO</name>
<dbReference type="Proteomes" id="UP000824998">
    <property type="component" value="Unassembled WGS sequence"/>
</dbReference>
<sequence length="794" mass="90097">MDLALGAGQQVPHANIKEEAQASILGLKQERNDLSLSKPASNDFSKLKPKVINKERTARCALNSFKSLLPQISNISDDIPVFQQFQEEIEEICNLEEIARVSVGIFGTTGCGKSTLINTLLGEKKYLPTSAMEASTSVIIEVAYNKSDVPEQQLCAEIVFIDQNEWQDEIRHLHQDVVYEFKNSKEGEIIGTNPDSLTAQAMTKLAAVYPDLKAEKLAKMKVKDVLKINPLSDVLGKITTIHEPRSNINKFHKRIKAYTDSGNSSCKASAYWPLVKLVKLYLKCPLLATGLVLVDLPGLGDSNSARGNVALNYMSSLDHIWIAADIVRAVDENIAKELLGKSFKRQLAMDGKCSAITFIMTKIDSVVPQEIIDSRGLSSTSLKSELGQLRKLDKERKRVNDQLQQESKESKSNKRKRSDSTSPCQQSQSDTEMTTSERLKNTFKQLSQQRNDLNTLITKKCIDERNTYTQARISEQYEQGFIELDEECIREENDSLPPILQDNLPKKLNIFCVSSRAYRKLKGWLPMNQEFPAFNDLDSTNIPNLRDYAIGLARGKNGRIVENIITRYNILRPKLIAWAVKQDIDIPLSLNQIIDLRQALNTGLGEFRKACEKVINKLITNMRSTNTRKIGNGIVKIDLAKWIEDTILSEEFSIIQMPVGTFKATLRRDGVNIKKGRKTINWNNAFADLHLKPITKPWKDIFQNKMVELHDACAQELKRHLHEFSVSYQKSLLEHDYMPGIKLIDEIPFLEPLICEKVERARIVFNTHARKTRQAVEPMMKKMMLPIYKECLQY</sequence>
<feature type="compositionally biased region" description="Polar residues" evidence="1">
    <location>
        <begin position="423"/>
        <end position="434"/>
    </location>
</feature>
<feature type="compositionally biased region" description="Basic and acidic residues" evidence="1">
    <location>
        <begin position="393"/>
        <end position="412"/>
    </location>
</feature>